<dbReference type="PANTHER" id="PTHR45806">
    <property type="entry name" value="SYNAPTOBREVIN HOMOLOG YKT6"/>
    <property type="match status" value="1"/>
</dbReference>
<accession>A0AAD5CBA7</accession>
<proteinExistence type="inferred from homology"/>
<evidence type="ECO:0000256" key="8">
    <source>
        <dbReference type="ARBA" id="ARBA00023289"/>
    </source>
</evidence>
<dbReference type="CDD" id="cd14824">
    <property type="entry name" value="Longin"/>
    <property type="match status" value="1"/>
</dbReference>
<organism evidence="13 15">
    <name type="scientific">Ambrosia artemisiifolia</name>
    <name type="common">Common ragweed</name>
    <dbReference type="NCBI Taxonomy" id="4212"/>
    <lineage>
        <taxon>Eukaryota</taxon>
        <taxon>Viridiplantae</taxon>
        <taxon>Streptophyta</taxon>
        <taxon>Embryophyta</taxon>
        <taxon>Tracheophyta</taxon>
        <taxon>Spermatophyta</taxon>
        <taxon>Magnoliopsida</taxon>
        <taxon>eudicotyledons</taxon>
        <taxon>Gunneridae</taxon>
        <taxon>Pentapetalae</taxon>
        <taxon>asterids</taxon>
        <taxon>campanulids</taxon>
        <taxon>Asterales</taxon>
        <taxon>Asteraceae</taxon>
        <taxon>Asteroideae</taxon>
        <taxon>Heliantheae alliance</taxon>
        <taxon>Heliantheae</taxon>
        <taxon>Ambrosia</taxon>
    </lineage>
</organism>
<evidence type="ECO:0000256" key="3">
    <source>
        <dbReference type="ARBA" id="ARBA00022475"/>
    </source>
</evidence>
<dbReference type="Pfam" id="PF13774">
    <property type="entry name" value="Longin"/>
    <property type="match status" value="1"/>
</dbReference>
<keyword evidence="10" id="KW-0175">Coiled coil</keyword>
<sequence length="166" mass="18803">MKITALLVLKCDSRSDGSDPVILANATDVSHFGYFQRVTVKQFIVFVGRTVAKRTPPDQRHSVQHEEYKVHSYNRNGLCVVGFMDDHYPVRSAFSVLNKDPAEADKLLKIQRELDETKIILHKTIDSVLERGEKLDSLVEKSSDLSAASQMFYKQAKKTNQCCTIL</sequence>
<keyword evidence="4" id="KW-0488">Methylation</keyword>
<evidence type="ECO:0000256" key="1">
    <source>
        <dbReference type="ARBA" id="ARBA00004342"/>
    </source>
</evidence>
<keyword evidence="5" id="KW-0472">Membrane</keyword>
<evidence type="ECO:0000259" key="11">
    <source>
        <dbReference type="PROSITE" id="PS50859"/>
    </source>
</evidence>
<reference evidence="13" key="1">
    <citation type="submission" date="2022-06" db="EMBL/GenBank/DDBJ databases">
        <title>Uncovering the hologenomic basis of an extraordinary plant invasion.</title>
        <authorList>
            <person name="Bieker V.C."/>
            <person name="Martin M.D."/>
            <person name="Gilbert T."/>
            <person name="Hodgins K."/>
            <person name="Battlay P."/>
            <person name="Petersen B."/>
            <person name="Wilson J."/>
        </authorList>
    </citation>
    <scope>NUCLEOTIDE SEQUENCE</scope>
    <source>
        <strain evidence="13">AA19_3_7</strain>
        <tissue evidence="13">Leaf</tissue>
    </source>
</reference>
<evidence type="ECO:0000313" key="15">
    <source>
        <dbReference type="Proteomes" id="UP001206925"/>
    </source>
</evidence>
<comment type="subunit">
    <text evidence="9">Interacts with SYP41. Core constituent of the SNARE complex required for membrane fusion at the trans-Golgi network.</text>
</comment>
<feature type="domain" description="V-SNARE coiled-coil homology" evidence="12">
    <location>
        <begin position="106"/>
        <end position="166"/>
    </location>
</feature>
<dbReference type="InterPro" id="IPR045848">
    <property type="entry name" value="R-SNARE_YKT6"/>
</dbReference>
<dbReference type="InterPro" id="IPR001388">
    <property type="entry name" value="Synaptobrevin-like"/>
</dbReference>
<dbReference type="Pfam" id="PF00957">
    <property type="entry name" value="Synaptobrevin"/>
    <property type="match status" value="1"/>
</dbReference>
<dbReference type="GO" id="GO:0005484">
    <property type="term" value="F:SNAP receptor activity"/>
    <property type="evidence" value="ECO:0007669"/>
    <property type="project" value="TreeGrafter"/>
</dbReference>
<evidence type="ECO:0000256" key="6">
    <source>
        <dbReference type="ARBA" id="ARBA00023139"/>
    </source>
</evidence>
<dbReference type="EMBL" id="JAMZMK010008891">
    <property type="protein sequence ID" value="KAI7738022.1"/>
    <property type="molecule type" value="Genomic_DNA"/>
</dbReference>
<keyword evidence="7" id="KW-0449">Lipoprotein</keyword>
<dbReference type="GO" id="GO:0006888">
    <property type="term" value="P:endoplasmic reticulum to Golgi vesicle-mediated transport"/>
    <property type="evidence" value="ECO:0007669"/>
    <property type="project" value="TreeGrafter"/>
</dbReference>
<evidence type="ECO:0000256" key="2">
    <source>
        <dbReference type="ARBA" id="ARBA00008025"/>
    </source>
</evidence>
<comment type="caution">
    <text evidence="13">The sequence shown here is derived from an EMBL/GenBank/DDBJ whole genome shotgun (WGS) entry which is preliminary data.</text>
</comment>
<dbReference type="InterPro" id="IPR011012">
    <property type="entry name" value="Longin-like_dom_sf"/>
</dbReference>
<keyword evidence="3" id="KW-1003">Cell membrane</keyword>
<dbReference type="EMBL" id="JAMZMK010008891">
    <property type="protein sequence ID" value="KAI7738020.1"/>
    <property type="molecule type" value="Genomic_DNA"/>
</dbReference>
<dbReference type="GO" id="GO:0031201">
    <property type="term" value="C:SNARE complex"/>
    <property type="evidence" value="ECO:0007669"/>
    <property type="project" value="UniProtKB-ARBA"/>
</dbReference>
<dbReference type="SUPFAM" id="SSF64356">
    <property type="entry name" value="SNARE-like"/>
    <property type="match status" value="1"/>
</dbReference>
<dbReference type="PROSITE" id="PS50859">
    <property type="entry name" value="LONGIN"/>
    <property type="match status" value="1"/>
</dbReference>
<dbReference type="SMART" id="SM01270">
    <property type="entry name" value="Longin"/>
    <property type="match status" value="1"/>
</dbReference>
<evidence type="ECO:0000256" key="5">
    <source>
        <dbReference type="ARBA" id="ARBA00023136"/>
    </source>
</evidence>
<feature type="domain" description="Longin" evidence="11">
    <location>
        <begin position="7"/>
        <end position="99"/>
    </location>
</feature>
<keyword evidence="8" id="KW-0636">Prenylation</keyword>
<dbReference type="PROSITE" id="PS00417">
    <property type="entry name" value="SYNAPTOBREVIN"/>
    <property type="match status" value="1"/>
</dbReference>
<dbReference type="SUPFAM" id="SSF58038">
    <property type="entry name" value="SNARE fusion complex"/>
    <property type="match status" value="1"/>
</dbReference>
<dbReference type="PANTHER" id="PTHR45806:SF7">
    <property type="entry name" value="LONGIN DOMAIN-CONTAINING PROTEIN"/>
    <property type="match status" value="1"/>
</dbReference>
<keyword evidence="6" id="KW-0564">Palmitate</keyword>
<evidence type="ECO:0000313" key="13">
    <source>
        <dbReference type="EMBL" id="KAI7738020.1"/>
    </source>
</evidence>
<evidence type="ECO:0000313" key="14">
    <source>
        <dbReference type="EMBL" id="KAI7738022.1"/>
    </source>
</evidence>
<keyword evidence="15" id="KW-1185">Reference proteome</keyword>
<name>A0AAD5CBA7_AMBAR</name>
<evidence type="ECO:0008006" key="16">
    <source>
        <dbReference type="Google" id="ProtNLM"/>
    </source>
</evidence>
<evidence type="ECO:0000259" key="12">
    <source>
        <dbReference type="PROSITE" id="PS50892"/>
    </source>
</evidence>
<comment type="similarity">
    <text evidence="2">Belongs to the synaptobrevin family.</text>
</comment>
<protein>
    <recommendedName>
        <fullName evidence="16">VAMP-like protein YKT61</fullName>
    </recommendedName>
</protein>
<dbReference type="PRINTS" id="PR00219">
    <property type="entry name" value="SYNAPTOBREVN"/>
</dbReference>
<dbReference type="Proteomes" id="UP001206925">
    <property type="component" value="Unassembled WGS sequence"/>
</dbReference>
<evidence type="ECO:0000256" key="9">
    <source>
        <dbReference type="ARBA" id="ARBA00062817"/>
    </source>
</evidence>
<dbReference type="InterPro" id="IPR042855">
    <property type="entry name" value="V_SNARE_CC"/>
</dbReference>
<dbReference type="GO" id="GO:0005886">
    <property type="term" value="C:plasma membrane"/>
    <property type="evidence" value="ECO:0007669"/>
    <property type="project" value="UniProtKB-SubCell"/>
</dbReference>
<evidence type="ECO:0000256" key="10">
    <source>
        <dbReference type="PROSITE-ProRule" id="PRU00290"/>
    </source>
</evidence>
<dbReference type="FunFam" id="1.20.5.110:FF:000020">
    <property type="entry name" value="synaptobrevin homolog YKT6"/>
    <property type="match status" value="1"/>
</dbReference>
<evidence type="ECO:0000256" key="4">
    <source>
        <dbReference type="ARBA" id="ARBA00022481"/>
    </source>
</evidence>
<dbReference type="InterPro" id="IPR010908">
    <property type="entry name" value="Longin_dom"/>
</dbReference>
<dbReference type="PROSITE" id="PS50892">
    <property type="entry name" value="V_SNARE"/>
    <property type="match status" value="1"/>
</dbReference>
<evidence type="ECO:0000256" key="7">
    <source>
        <dbReference type="ARBA" id="ARBA00023288"/>
    </source>
</evidence>
<dbReference type="Gene3D" id="1.20.5.110">
    <property type="match status" value="1"/>
</dbReference>
<dbReference type="GO" id="GO:0005794">
    <property type="term" value="C:Golgi apparatus"/>
    <property type="evidence" value="ECO:0007669"/>
    <property type="project" value="TreeGrafter"/>
</dbReference>
<dbReference type="GO" id="GO:0006906">
    <property type="term" value="P:vesicle fusion"/>
    <property type="evidence" value="ECO:0007669"/>
    <property type="project" value="UniProtKB-ARBA"/>
</dbReference>
<dbReference type="CDD" id="cd15867">
    <property type="entry name" value="R-SNARE_YKT6"/>
    <property type="match status" value="1"/>
</dbReference>
<dbReference type="Gene3D" id="3.30.450.50">
    <property type="entry name" value="Longin domain"/>
    <property type="match status" value="1"/>
</dbReference>
<comment type="subcellular location">
    <subcellularLocation>
        <location evidence="1">Cell membrane</location>
        <topology evidence="1">Lipid-anchor</topology>
        <orientation evidence="1">Cytoplasmic side</orientation>
    </subcellularLocation>
</comment>
<gene>
    <name evidence="13" type="ORF">M8C21_003865</name>
    <name evidence="14" type="ORF">M8C21_003867</name>
</gene>
<dbReference type="AlphaFoldDB" id="A0AAD5CBA7"/>